<comment type="caution">
    <text evidence="3">The sequence shown here is derived from an EMBL/GenBank/DDBJ whole genome shotgun (WGS) entry which is preliminary data.</text>
</comment>
<sequence length="222" mass="24107">MPSPFATASTRRERSDSVQGTTSMPKFLHVGCGPKRKDRTTPGFNSPDWTEIRLDIDARVQPDITGSMTDMAGVPSGSVDAVFSSHNIEHLYPHEVPIALAEFTRVLTEDGFAVITCPDLQSVCALIAQDKLVDPAYTSPAGPIAPIDIVYGHRAALARGNTYMAHRCGFTRRVLAGELRAAGFRSVATLARSKAFDLWALASKAELDQETAGNLVRQHFPR</sequence>
<dbReference type="GO" id="GO:0008757">
    <property type="term" value="F:S-adenosylmethionine-dependent methyltransferase activity"/>
    <property type="evidence" value="ECO:0007669"/>
    <property type="project" value="InterPro"/>
</dbReference>
<dbReference type="SUPFAM" id="SSF53335">
    <property type="entry name" value="S-adenosyl-L-methionine-dependent methyltransferases"/>
    <property type="match status" value="1"/>
</dbReference>
<keyword evidence="4" id="KW-1185">Reference proteome</keyword>
<feature type="domain" description="Methyltransferase type 11" evidence="2">
    <location>
        <begin position="64"/>
        <end position="115"/>
    </location>
</feature>
<proteinExistence type="predicted"/>
<evidence type="ECO:0000259" key="2">
    <source>
        <dbReference type="Pfam" id="PF08241"/>
    </source>
</evidence>
<evidence type="ECO:0000313" key="3">
    <source>
        <dbReference type="EMBL" id="MBB5272039.1"/>
    </source>
</evidence>
<dbReference type="Gene3D" id="3.40.50.150">
    <property type="entry name" value="Vaccinia Virus protein VP39"/>
    <property type="match status" value="1"/>
</dbReference>
<dbReference type="InterPro" id="IPR013216">
    <property type="entry name" value="Methyltransf_11"/>
</dbReference>
<dbReference type="InterPro" id="IPR029063">
    <property type="entry name" value="SAM-dependent_MTases_sf"/>
</dbReference>
<name>A0A7W8M9G0_9BURK</name>
<evidence type="ECO:0000256" key="1">
    <source>
        <dbReference type="SAM" id="MobiDB-lite"/>
    </source>
</evidence>
<dbReference type="Proteomes" id="UP000532440">
    <property type="component" value="Unassembled WGS sequence"/>
</dbReference>
<organism evidence="3 4">
    <name type="scientific">Quisquiliibacterium transsilvanicum</name>
    <dbReference type="NCBI Taxonomy" id="1549638"/>
    <lineage>
        <taxon>Bacteria</taxon>
        <taxon>Pseudomonadati</taxon>
        <taxon>Pseudomonadota</taxon>
        <taxon>Betaproteobacteria</taxon>
        <taxon>Burkholderiales</taxon>
        <taxon>Burkholderiaceae</taxon>
        <taxon>Quisquiliibacterium</taxon>
    </lineage>
</organism>
<reference evidence="3 4" key="1">
    <citation type="submission" date="2020-08" db="EMBL/GenBank/DDBJ databases">
        <title>Genomic Encyclopedia of Type Strains, Phase IV (KMG-IV): sequencing the most valuable type-strain genomes for metagenomic binning, comparative biology and taxonomic classification.</title>
        <authorList>
            <person name="Goeker M."/>
        </authorList>
    </citation>
    <scope>NUCLEOTIDE SEQUENCE [LARGE SCALE GENOMIC DNA]</scope>
    <source>
        <strain evidence="3 4">DSM 29781</strain>
    </source>
</reference>
<dbReference type="RefSeq" id="WP_246434898.1">
    <property type="nucleotide sequence ID" value="NZ_BAABEW010000002.1"/>
</dbReference>
<evidence type="ECO:0000313" key="4">
    <source>
        <dbReference type="Proteomes" id="UP000532440"/>
    </source>
</evidence>
<accession>A0A7W8M9G0</accession>
<dbReference type="EMBL" id="JACHGB010000004">
    <property type="protein sequence ID" value="MBB5272039.1"/>
    <property type="molecule type" value="Genomic_DNA"/>
</dbReference>
<protein>
    <recommendedName>
        <fullName evidence="2">Methyltransferase type 11 domain-containing protein</fullName>
    </recommendedName>
</protein>
<gene>
    <name evidence="3" type="ORF">HNQ70_002053</name>
</gene>
<feature type="region of interest" description="Disordered" evidence="1">
    <location>
        <begin position="1"/>
        <end position="48"/>
    </location>
</feature>
<dbReference type="AlphaFoldDB" id="A0A7W8M9G0"/>
<dbReference type="Pfam" id="PF08241">
    <property type="entry name" value="Methyltransf_11"/>
    <property type="match status" value="1"/>
</dbReference>